<proteinExistence type="predicted"/>
<accession>A0A1R2C2E9</accession>
<dbReference type="AlphaFoldDB" id="A0A1R2C2E9"/>
<comment type="caution">
    <text evidence="1">The sequence shown here is derived from an EMBL/GenBank/DDBJ whole genome shotgun (WGS) entry which is preliminary data.</text>
</comment>
<evidence type="ECO:0000313" key="2">
    <source>
        <dbReference type="Proteomes" id="UP000187209"/>
    </source>
</evidence>
<name>A0A1R2C2E9_9CILI</name>
<organism evidence="1 2">
    <name type="scientific">Stentor coeruleus</name>
    <dbReference type="NCBI Taxonomy" id="5963"/>
    <lineage>
        <taxon>Eukaryota</taxon>
        <taxon>Sar</taxon>
        <taxon>Alveolata</taxon>
        <taxon>Ciliophora</taxon>
        <taxon>Postciliodesmatophora</taxon>
        <taxon>Heterotrichea</taxon>
        <taxon>Heterotrichida</taxon>
        <taxon>Stentoridae</taxon>
        <taxon>Stentor</taxon>
    </lineage>
</organism>
<dbReference type="EMBL" id="MPUH01000314">
    <property type="protein sequence ID" value="OMJ83129.1"/>
    <property type="molecule type" value="Genomic_DNA"/>
</dbReference>
<evidence type="ECO:0000313" key="1">
    <source>
        <dbReference type="EMBL" id="OMJ83129.1"/>
    </source>
</evidence>
<dbReference type="OrthoDB" id="306512at2759"/>
<gene>
    <name evidence="1" type="ORF">SteCoe_15981</name>
</gene>
<reference evidence="1 2" key="1">
    <citation type="submission" date="2016-11" db="EMBL/GenBank/DDBJ databases">
        <title>The macronuclear genome of Stentor coeruleus: a giant cell with tiny introns.</title>
        <authorList>
            <person name="Slabodnick M."/>
            <person name="Ruby J.G."/>
            <person name="Reiff S.B."/>
            <person name="Swart E.C."/>
            <person name="Gosai S."/>
            <person name="Prabakaran S."/>
            <person name="Witkowska E."/>
            <person name="Larue G.E."/>
            <person name="Fisher S."/>
            <person name="Freeman R.M."/>
            <person name="Gunawardena J."/>
            <person name="Chu W."/>
            <person name="Stover N.A."/>
            <person name="Gregory B.D."/>
            <person name="Nowacki M."/>
            <person name="Derisi J."/>
            <person name="Roy S.W."/>
            <person name="Marshall W.F."/>
            <person name="Sood P."/>
        </authorList>
    </citation>
    <scope>NUCLEOTIDE SEQUENCE [LARGE SCALE GENOMIC DNA]</scope>
    <source>
        <strain evidence="1">WM001</strain>
    </source>
</reference>
<keyword evidence="2" id="KW-1185">Reference proteome</keyword>
<sequence>MYFLLAISTVLAQTPTTPVWPNSWTVPFVEDTYSIIGVNQVSGTWYYDYTLGASRMDRSNGRYDMFCGKNDWFGFFDTPCTHLVNNGIRYLYYPQLQICCNCCSQADGCGVIMPTWLQNATYVGSQMYNGTIPSYVWLMMGNSPNIYQETQDPTPLNRKPLELNNGLADRFMLPGVWNTTFSNTVFNVPTYCNSKYMCDTSSFCGQVRGSGGKSEFLKYLKG</sequence>
<dbReference type="Proteomes" id="UP000187209">
    <property type="component" value="Unassembled WGS sequence"/>
</dbReference>
<protein>
    <submittedName>
        <fullName evidence="1">Uncharacterized protein</fullName>
    </submittedName>
</protein>